<dbReference type="RefSeq" id="WP_235292635.1">
    <property type="nucleotide sequence ID" value="NZ_BSOH01000001.1"/>
</dbReference>
<dbReference type="Gene3D" id="1.10.10.10">
    <property type="entry name" value="Winged helix-like DNA-binding domain superfamily/Winged helix DNA-binding domain"/>
    <property type="match status" value="1"/>
</dbReference>
<dbReference type="InterPro" id="IPR036388">
    <property type="entry name" value="WH-like_DNA-bd_sf"/>
</dbReference>
<keyword evidence="5" id="KW-1133">Transmembrane helix</keyword>
<dbReference type="Pfam" id="PF08281">
    <property type="entry name" value="Sigma70_r4_2"/>
    <property type="match status" value="1"/>
</dbReference>
<keyword evidence="9" id="KW-1185">Reference proteome</keyword>
<dbReference type="InterPro" id="IPR014284">
    <property type="entry name" value="RNA_pol_sigma-70_dom"/>
</dbReference>
<dbReference type="InterPro" id="IPR007627">
    <property type="entry name" value="RNA_pol_sigma70_r2"/>
</dbReference>
<dbReference type="InterPro" id="IPR013324">
    <property type="entry name" value="RNA_pol_sigma_r3/r4-like"/>
</dbReference>
<dbReference type="PANTHER" id="PTHR43133:SF62">
    <property type="entry name" value="RNA POLYMERASE SIGMA FACTOR SIGZ"/>
    <property type="match status" value="1"/>
</dbReference>
<keyword evidence="2" id="KW-0805">Transcription regulation</keyword>
<evidence type="ECO:0000313" key="9">
    <source>
        <dbReference type="Proteomes" id="UP001156666"/>
    </source>
</evidence>
<dbReference type="SUPFAM" id="SSF88946">
    <property type="entry name" value="Sigma2 domain of RNA polymerase sigma factors"/>
    <property type="match status" value="1"/>
</dbReference>
<reference evidence="8" key="1">
    <citation type="journal article" date="2014" name="Int. J. Syst. Evol. Microbiol.">
        <title>Complete genome sequence of Corynebacterium casei LMG S-19264T (=DSM 44701T), isolated from a smear-ripened cheese.</title>
        <authorList>
            <consortium name="US DOE Joint Genome Institute (JGI-PGF)"/>
            <person name="Walter F."/>
            <person name="Albersmeier A."/>
            <person name="Kalinowski J."/>
            <person name="Ruckert C."/>
        </authorList>
    </citation>
    <scope>NUCLEOTIDE SEQUENCE</scope>
    <source>
        <strain evidence="8">NBRC 108769</strain>
    </source>
</reference>
<comment type="caution">
    <text evidence="8">The sequence shown here is derived from an EMBL/GenBank/DDBJ whole genome shotgun (WGS) entry which is preliminary data.</text>
</comment>
<sequence>MSLAIQIVDLIKAKDEKGLELLYDNYSKALYGIAFRVLNNHSYAEEALQNSFLKVWKNIQQYDENKATLYTWMSQIVRYSSLDIRRLKSFERQEKTESLEPHVNHGKATSTSTDALDAKKILNGLEEKYSIILEYLYLKGYTQQELSDELDIPLGTIKTRLRKAITIIRTNLKDEKKLFMGMFLLLVLVVLVKIFIF</sequence>
<evidence type="ECO:0000256" key="2">
    <source>
        <dbReference type="ARBA" id="ARBA00023015"/>
    </source>
</evidence>
<dbReference type="SUPFAM" id="SSF88659">
    <property type="entry name" value="Sigma3 and sigma4 domains of RNA polymerase sigma factors"/>
    <property type="match status" value="1"/>
</dbReference>
<dbReference type="CDD" id="cd06171">
    <property type="entry name" value="Sigma70_r4"/>
    <property type="match status" value="1"/>
</dbReference>
<dbReference type="GO" id="GO:0016987">
    <property type="term" value="F:sigma factor activity"/>
    <property type="evidence" value="ECO:0007669"/>
    <property type="project" value="UniProtKB-KW"/>
</dbReference>
<dbReference type="AlphaFoldDB" id="A0AA37SN75"/>
<keyword evidence="5" id="KW-0812">Transmembrane</keyword>
<evidence type="ECO:0000313" key="8">
    <source>
        <dbReference type="EMBL" id="GLR15738.1"/>
    </source>
</evidence>
<name>A0AA37SN75_9BACT</name>
<dbReference type="PANTHER" id="PTHR43133">
    <property type="entry name" value="RNA POLYMERASE ECF-TYPE SIGMA FACTO"/>
    <property type="match status" value="1"/>
</dbReference>
<keyword evidence="5" id="KW-0472">Membrane</keyword>
<evidence type="ECO:0000259" key="7">
    <source>
        <dbReference type="Pfam" id="PF08281"/>
    </source>
</evidence>
<gene>
    <name evidence="8" type="ORF">GCM10007940_03530</name>
</gene>
<evidence type="ECO:0000256" key="3">
    <source>
        <dbReference type="ARBA" id="ARBA00023082"/>
    </source>
</evidence>
<keyword evidence="3" id="KW-0731">Sigma factor</keyword>
<evidence type="ECO:0000256" key="4">
    <source>
        <dbReference type="ARBA" id="ARBA00023163"/>
    </source>
</evidence>
<evidence type="ECO:0000256" key="1">
    <source>
        <dbReference type="ARBA" id="ARBA00010641"/>
    </source>
</evidence>
<dbReference type="Pfam" id="PF04542">
    <property type="entry name" value="Sigma70_r2"/>
    <property type="match status" value="1"/>
</dbReference>
<protein>
    <submittedName>
        <fullName evidence="8">RNA polymerase</fullName>
    </submittedName>
</protein>
<dbReference type="InterPro" id="IPR013249">
    <property type="entry name" value="RNA_pol_sigma70_r4_t2"/>
</dbReference>
<organism evidence="8 9">
    <name type="scientific">Portibacter lacus</name>
    <dbReference type="NCBI Taxonomy" id="1099794"/>
    <lineage>
        <taxon>Bacteria</taxon>
        <taxon>Pseudomonadati</taxon>
        <taxon>Bacteroidota</taxon>
        <taxon>Saprospiria</taxon>
        <taxon>Saprospirales</taxon>
        <taxon>Haliscomenobacteraceae</taxon>
        <taxon>Portibacter</taxon>
    </lineage>
</organism>
<dbReference type="GO" id="GO:0006352">
    <property type="term" value="P:DNA-templated transcription initiation"/>
    <property type="evidence" value="ECO:0007669"/>
    <property type="project" value="InterPro"/>
</dbReference>
<dbReference type="Proteomes" id="UP001156666">
    <property type="component" value="Unassembled WGS sequence"/>
</dbReference>
<dbReference type="EMBL" id="BSOH01000001">
    <property type="protein sequence ID" value="GLR15738.1"/>
    <property type="molecule type" value="Genomic_DNA"/>
</dbReference>
<feature type="transmembrane region" description="Helical" evidence="5">
    <location>
        <begin position="178"/>
        <end position="196"/>
    </location>
</feature>
<keyword evidence="4" id="KW-0804">Transcription</keyword>
<proteinExistence type="inferred from homology"/>
<reference evidence="8" key="2">
    <citation type="submission" date="2023-01" db="EMBL/GenBank/DDBJ databases">
        <title>Draft genome sequence of Portibacter lacus strain NBRC 108769.</title>
        <authorList>
            <person name="Sun Q."/>
            <person name="Mori K."/>
        </authorList>
    </citation>
    <scope>NUCLEOTIDE SEQUENCE</scope>
    <source>
        <strain evidence="8">NBRC 108769</strain>
    </source>
</reference>
<evidence type="ECO:0000256" key="5">
    <source>
        <dbReference type="SAM" id="Phobius"/>
    </source>
</evidence>
<dbReference type="GO" id="GO:0003677">
    <property type="term" value="F:DNA binding"/>
    <property type="evidence" value="ECO:0007669"/>
    <property type="project" value="InterPro"/>
</dbReference>
<dbReference type="InterPro" id="IPR013325">
    <property type="entry name" value="RNA_pol_sigma_r2"/>
</dbReference>
<evidence type="ECO:0000259" key="6">
    <source>
        <dbReference type="Pfam" id="PF04542"/>
    </source>
</evidence>
<accession>A0AA37SN75</accession>
<dbReference type="Gene3D" id="1.10.1740.10">
    <property type="match status" value="1"/>
</dbReference>
<comment type="similarity">
    <text evidence="1">Belongs to the sigma-70 factor family. ECF subfamily.</text>
</comment>
<feature type="domain" description="RNA polymerase sigma-70 region 2" evidence="6">
    <location>
        <begin position="22"/>
        <end position="86"/>
    </location>
</feature>
<feature type="domain" description="RNA polymerase sigma factor 70 region 4 type 2" evidence="7">
    <location>
        <begin position="120"/>
        <end position="164"/>
    </location>
</feature>
<dbReference type="NCBIfam" id="TIGR02937">
    <property type="entry name" value="sigma70-ECF"/>
    <property type="match status" value="1"/>
</dbReference>
<dbReference type="InterPro" id="IPR039425">
    <property type="entry name" value="RNA_pol_sigma-70-like"/>
</dbReference>